<comment type="caution">
    <text evidence="1">The sequence shown here is derived from an EMBL/GenBank/DDBJ whole genome shotgun (WGS) entry which is preliminary data.</text>
</comment>
<name>A0ABD3HVL4_9MARC</name>
<proteinExistence type="predicted"/>
<keyword evidence="2" id="KW-1185">Reference proteome</keyword>
<evidence type="ECO:0000313" key="1">
    <source>
        <dbReference type="EMBL" id="KAL3694364.1"/>
    </source>
</evidence>
<protein>
    <submittedName>
        <fullName evidence="1">Uncharacterized protein</fullName>
    </submittedName>
</protein>
<evidence type="ECO:0000313" key="2">
    <source>
        <dbReference type="Proteomes" id="UP001633002"/>
    </source>
</evidence>
<dbReference type="EMBL" id="JBJQOH010000003">
    <property type="protein sequence ID" value="KAL3694364.1"/>
    <property type="molecule type" value="Genomic_DNA"/>
</dbReference>
<gene>
    <name evidence="1" type="ORF">R1sor_008015</name>
</gene>
<accession>A0ABD3HVL4</accession>
<dbReference type="AlphaFoldDB" id="A0ABD3HVL4"/>
<organism evidence="1 2">
    <name type="scientific">Riccia sorocarpa</name>
    <dbReference type="NCBI Taxonomy" id="122646"/>
    <lineage>
        <taxon>Eukaryota</taxon>
        <taxon>Viridiplantae</taxon>
        <taxon>Streptophyta</taxon>
        <taxon>Embryophyta</taxon>
        <taxon>Marchantiophyta</taxon>
        <taxon>Marchantiopsida</taxon>
        <taxon>Marchantiidae</taxon>
        <taxon>Marchantiales</taxon>
        <taxon>Ricciaceae</taxon>
        <taxon>Riccia</taxon>
    </lineage>
</organism>
<reference evidence="1 2" key="1">
    <citation type="submission" date="2024-09" db="EMBL/GenBank/DDBJ databases">
        <title>Chromosome-scale assembly of Riccia sorocarpa.</title>
        <authorList>
            <person name="Paukszto L."/>
        </authorList>
    </citation>
    <scope>NUCLEOTIDE SEQUENCE [LARGE SCALE GENOMIC DNA]</scope>
    <source>
        <strain evidence="1">LP-2024</strain>
        <tissue evidence="1">Aerial parts of the thallus</tissue>
    </source>
</reference>
<dbReference type="Proteomes" id="UP001633002">
    <property type="component" value="Unassembled WGS sequence"/>
</dbReference>
<sequence>MFAHNGAWHYLMAVVVGHPMTVTKNVPLVDNDGCWQSNRDMLLDLKRYARWRMELCRRMGGCQLSGVSIIVSRGSPINVDSVSPGYVHGTSPQQVLVRAHMRALGTCLVLVRVTFRPRVQVTFPPRVQDTPLQRVRATSRPRVQGTSLRVQGHPISESRVRLFESRVRPISESRLHPDRDSMVRPFVSRVRPFSESNPELQRKFRKYSMIGEILPR</sequence>